<sequence length="76" mass="8833">MRRSDDEMQGLLAELRRELRRPRTMGQLTDHFGVSRETLFRWFEESCGLDEAAFRSSIYMAAVCRCFPGKKEKGGD</sequence>
<feature type="non-terminal residue" evidence="1">
    <location>
        <position position="76"/>
    </location>
</feature>
<gene>
    <name evidence="1" type="ORF">LCGC14_1717020</name>
</gene>
<reference evidence="1" key="1">
    <citation type="journal article" date="2015" name="Nature">
        <title>Complex archaea that bridge the gap between prokaryotes and eukaryotes.</title>
        <authorList>
            <person name="Spang A."/>
            <person name="Saw J.H."/>
            <person name="Jorgensen S.L."/>
            <person name="Zaremba-Niedzwiedzka K."/>
            <person name="Martijn J."/>
            <person name="Lind A.E."/>
            <person name="van Eijk R."/>
            <person name="Schleper C."/>
            <person name="Guy L."/>
            <person name="Ettema T.J."/>
        </authorList>
    </citation>
    <scope>NUCLEOTIDE SEQUENCE</scope>
</reference>
<protein>
    <submittedName>
        <fullName evidence="1">Uncharacterized protein</fullName>
    </submittedName>
</protein>
<accession>A0A0F9HDS7</accession>
<organism evidence="1">
    <name type="scientific">marine sediment metagenome</name>
    <dbReference type="NCBI Taxonomy" id="412755"/>
    <lineage>
        <taxon>unclassified sequences</taxon>
        <taxon>metagenomes</taxon>
        <taxon>ecological metagenomes</taxon>
    </lineage>
</organism>
<comment type="caution">
    <text evidence="1">The sequence shown here is derived from an EMBL/GenBank/DDBJ whole genome shotgun (WGS) entry which is preliminary data.</text>
</comment>
<name>A0A0F9HDS7_9ZZZZ</name>
<dbReference type="AlphaFoldDB" id="A0A0F9HDS7"/>
<evidence type="ECO:0000313" key="1">
    <source>
        <dbReference type="EMBL" id="KKM13362.1"/>
    </source>
</evidence>
<dbReference type="EMBL" id="LAZR01015397">
    <property type="protein sequence ID" value="KKM13362.1"/>
    <property type="molecule type" value="Genomic_DNA"/>
</dbReference>
<proteinExistence type="predicted"/>